<reference evidence="8 9" key="1">
    <citation type="journal article" date="2015" name="Stand. Genomic Sci.">
        <title>Genomic Encyclopedia of Bacterial and Archaeal Type Strains, Phase III: the genomes of soil and plant-associated and newly described type strains.</title>
        <authorList>
            <person name="Whitman W.B."/>
            <person name="Woyke T."/>
            <person name="Klenk H.P."/>
            <person name="Zhou Y."/>
            <person name="Lilburn T.G."/>
            <person name="Beck B.J."/>
            <person name="De Vos P."/>
            <person name="Vandamme P."/>
            <person name="Eisen J.A."/>
            <person name="Garrity G."/>
            <person name="Hugenholtz P."/>
            <person name="Kyrpides N.C."/>
        </authorList>
    </citation>
    <scope>NUCLEOTIDE SEQUENCE [LARGE SCALE GENOMIC DNA]</scope>
    <source>
        <strain evidence="8 9">CGMCC 1.6858</strain>
    </source>
</reference>
<keyword evidence="2" id="KW-0238">DNA-binding</keyword>
<dbReference type="PANTHER" id="PTHR30136:SF24">
    <property type="entry name" value="HTH-TYPE TRANSCRIPTIONAL REPRESSOR ALLR"/>
    <property type="match status" value="1"/>
</dbReference>
<dbReference type="InterPro" id="IPR050707">
    <property type="entry name" value="HTH_MetabolicPath_Reg"/>
</dbReference>
<dbReference type="SMART" id="SM00346">
    <property type="entry name" value="HTH_ICLR"/>
    <property type="match status" value="1"/>
</dbReference>
<keyword evidence="1" id="KW-0805">Transcription regulation</keyword>
<dbReference type="OrthoDB" id="9807558at2"/>
<keyword evidence="3" id="KW-0804">Transcription</keyword>
<evidence type="ECO:0000313" key="9">
    <source>
        <dbReference type="Proteomes" id="UP000316905"/>
    </source>
</evidence>
<evidence type="ECO:0000256" key="4">
    <source>
        <dbReference type="ARBA" id="ARBA00040379"/>
    </source>
</evidence>
<evidence type="ECO:0000259" key="6">
    <source>
        <dbReference type="PROSITE" id="PS51077"/>
    </source>
</evidence>
<evidence type="ECO:0000313" key="8">
    <source>
        <dbReference type="EMBL" id="TWI53712.1"/>
    </source>
</evidence>
<dbReference type="PROSITE" id="PS51078">
    <property type="entry name" value="ICLR_ED"/>
    <property type="match status" value="1"/>
</dbReference>
<dbReference type="InterPro" id="IPR029016">
    <property type="entry name" value="GAF-like_dom_sf"/>
</dbReference>
<evidence type="ECO:0000256" key="5">
    <source>
        <dbReference type="ARBA" id="ARBA00042627"/>
    </source>
</evidence>
<evidence type="ECO:0000256" key="2">
    <source>
        <dbReference type="ARBA" id="ARBA00023125"/>
    </source>
</evidence>
<sequence>MPHSEILESKPQRRGMQGTQTLDRSFEILQAIAARGARGASIDELSADTHLSRATLYRLLKAMKSYGFIRTPRVRGHYFLGYELLSLGAQAGNTGGVRELSRPALMRLAELFGDTFFLFVPDGYFALCLEMQQGTHPTQRFAQSVGARILMGVGQASIALLAYLPPAKRNEILQHNAPRLAREYAIETAQIRRAIMRMQQERFSCGISDKCLPDYTGLAVPLLDNTGAPVAALSCAMQATRLTAGYKAHLADAMRLEADAIMSRLGEA</sequence>
<evidence type="ECO:0000259" key="7">
    <source>
        <dbReference type="PROSITE" id="PS51078"/>
    </source>
</evidence>
<evidence type="ECO:0000256" key="1">
    <source>
        <dbReference type="ARBA" id="ARBA00023015"/>
    </source>
</evidence>
<dbReference type="Proteomes" id="UP000316905">
    <property type="component" value="Unassembled WGS sequence"/>
</dbReference>
<dbReference type="Gene3D" id="1.10.10.10">
    <property type="entry name" value="Winged helix-like DNA-binding domain superfamily/Winged helix DNA-binding domain"/>
    <property type="match status" value="1"/>
</dbReference>
<dbReference type="SUPFAM" id="SSF46785">
    <property type="entry name" value="Winged helix' DNA-binding domain"/>
    <property type="match status" value="1"/>
</dbReference>
<dbReference type="GO" id="GO:0003700">
    <property type="term" value="F:DNA-binding transcription factor activity"/>
    <property type="evidence" value="ECO:0007669"/>
    <property type="project" value="TreeGrafter"/>
</dbReference>
<dbReference type="AlphaFoldDB" id="A0A562QAD8"/>
<dbReference type="InterPro" id="IPR036388">
    <property type="entry name" value="WH-like_DNA-bd_sf"/>
</dbReference>
<dbReference type="InterPro" id="IPR036390">
    <property type="entry name" value="WH_DNA-bd_sf"/>
</dbReference>
<dbReference type="InterPro" id="IPR005471">
    <property type="entry name" value="Tscrpt_reg_IclR_N"/>
</dbReference>
<protein>
    <recommendedName>
        <fullName evidence="4">HTH-type transcriptional repressor AllR</fullName>
    </recommendedName>
    <alternativeName>
        <fullName evidence="5">Negative regulator of allantoin and glyoxylate utilization operons</fullName>
    </alternativeName>
</protein>
<dbReference type="Gene3D" id="3.30.450.40">
    <property type="match status" value="1"/>
</dbReference>
<gene>
    <name evidence="8" type="ORF">IQ22_02317</name>
</gene>
<feature type="domain" description="IclR-ED" evidence="7">
    <location>
        <begin position="83"/>
        <end position="267"/>
    </location>
</feature>
<organism evidence="8 9">
    <name type="scientific">Pseudomonas duriflava</name>
    <dbReference type="NCBI Taxonomy" id="459528"/>
    <lineage>
        <taxon>Bacteria</taxon>
        <taxon>Pseudomonadati</taxon>
        <taxon>Pseudomonadota</taxon>
        <taxon>Gammaproteobacteria</taxon>
        <taxon>Pseudomonadales</taxon>
        <taxon>Pseudomonadaceae</taxon>
        <taxon>Pseudomonas</taxon>
    </lineage>
</organism>
<comment type="caution">
    <text evidence="8">The sequence shown here is derived from an EMBL/GenBank/DDBJ whole genome shotgun (WGS) entry which is preliminary data.</text>
</comment>
<dbReference type="PANTHER" id="PTHR30136">
    <property type="entry name" value="HELIX-TURN-HELIX TRANSCRIPTIONAL REGULATOR, ICLR FAMILY"/>
    <property type="match status" value="1"/>
</dbReference>
<dbReference type="InterPro" id="IPR014757">
    <property type="entry name" value="Tscrpt_reg_IclR_C"/>
</dbReference>
<dbReference type="Pfam" id="PF09339">
    <property type="entry name" value="HTH_IclR"/>
    <property type="match status" value="1"/>
</dbReference>
<keyword evidence="9" id="KW-1185">Reference proteome</keyword>
<dbReference type="GO" id="GO:0045892">
    <property type="term" value="P:negative regulation of DNA-templated transcription"/>
    <property type="evidence" value="ECO:0007669"/>
    <property type="project" value="TreeGrafter"/>
</dbReference>
<dbReference type="PROSITE" id="PS51077">
    <property type="entry name" value="HTH_ICLR"/>
    <property type="match status" value="1"/>
</dbReference>
<accession>A0A562QAD8</accession>
<feature type="domain" description="HTH iclR-type" evidence="6">
    <location>
        <begin position="19"/>
        <end position="82"/>
    </location>
</feature>
<evidence type="ECO:0000256" key="3">
    <source>
        <dbReference type="ARBA" id="ARBA00023163"/>
    </source>
</evidence>
<dbReference type="EMBL" id="VLKY01000007">
    <property type="protein sequence ID" value="TWI53712.1"/>
    <property type="molecule type" value="Genomic_DNA"/>
</dbReference>
<name>A0A562QAD8_9PSED</name>
<dbReference type="Pfam" id="PF01614">
    <property type="entry name" value="IclR_C"/>
    <property type="match status" value="1"/>
</dbReference>
<dbReference type="GO" id="GO:0003677">
    <property type="term" value="F:DNA binding"/>
    <property type="evidence" value="ECO:0007669"/>
    <property type="project" value="UniProtKB-KW"/>
</dbReference>
<proteinExistence type="predicted"/>
<dbReference type="SUPFAM" id="SSF55781">
    <property type="entry name" value="GAF domain-like"/>
    <property type="match status" value="1"/>
</dbReference>
<dbReference type="RefSeq" id="WP_145141819.1">
    <property type="nucleotide sequence ID" value="NZ_VLKY01000007.1"/>
</dbReference>